<organism evidence="2 3">
    <name type="scientific">Planoprotostelium fungivorum</name>
    <dbReference type="NCBI Taxonomy" id="1890364"/>
    <lineage>
        <taxon>Eukaryota</taxon>
        <taxon>Amoebozoa</taxon>
        <taxon>Evosea</taxon>
        <taxon>Variosea</taxon>
        <taxon>Cavosteliida</taxon>
        <taxon>Cavosteliaceae</taxon>
        <taxon>Planoprotostelium</taxon>
    </lineage>
</organism>
<protein>
    <submittedName>
        <fullName evidence="2">YadA domain-containing protein</fullName>
    </submittedName>
</protein>
<keyword evidence="3" id="KW-1185">Reference proteome</keyword>
<feature type="compositionally biased region" description="Low complexity" evidence="1">
    <location>
        <begin position="663"/>
        <end position="681"/>
    </location>
</feature>
<evidence type="ECO:0000313" key="3">
    <source>
        <dbReference type="Proteomes" id="UP000241769"/>
    </source>
</evidence>
<reference evidence="2 3" key="1">
    <citation type="journal article" date="2018" name="Genome Biol. Evol.">
        <title>Multiple Roots of Fruiting Body Formation in Amoebozoa.</title>
        <authorList>
            <person name="Hillmann F."/>
            <person name="Forbes G."/>
            <person name="Novohradska S."/>
            <person name="Ferling I."/>
            <person name="Riege K."/>
            <person name="Groth M."/>
            <person name="Westermann M."/>
            <person name="Marz M."/>
            <person name="Spaller T."/>
            <person name="Winckler T."/>
            <person name="Schaap P."/>
            <person name="Glockner G."/>
        </authorList>
    </citation>
    <scope>NUCLEOTIDE SEQUENCE [LARGE SCALE GENOMIC DNA]</scope>
    <source>
        <strain evidence="2 3">Jena</strain>
    </source>
</reference>
<dbReference type="AlphaFoldDB" id="A0A2P6P0M8"/>
<accession>A0A2P6P0M8</accession>
<dbReference type="SUPFAM" id="SSF51126">
    <property type="entry name" value="Pectin lyase-like"/>
    <property type="match status" value="1"/>
</dbReference>
<sequence length="722" mass="77981">MPQQGSFSRYDCSNNPLCTTEIALILLSAEMKHITASVLFLGCLVALCGADDVVRRPSGIPTFVPPSTNFSGPAFLKWAFKQNRTSDGYLHVGVQQGEYDVYTNGVPMFDFAFVNNITFWLDDVILTFRTRLSRFAVQVGVTENIAIRGMTVHFNPPEMTQAIIDNITQVNSYTWIANATVCDGYPTAFVPGPKVKLLITNTMTDSLRPVGVTENIAIRGMTVHFNPPEMTQAIIDNITKINNNQWIANATVCDGYPTAFVPGPKTWYIYSGKTLQPTEPFRNCFDLWIPAGAKILSSDGKQFQLQLNAQQMANNNVNVGDVLATRGSGVTFFGIYESRNFSFIDVTITGSGAFGWYLESGYGGHVFQRVKIMRNPNPPIPGGVPPVLSLSADGLHVVGMKNGPIVIDSLFEGMGALFYPNSTTIVAKPPTYWSAGDIVRLYAANLEPLGFSQIVSITILPDKNSTIVLTTPHGNATYISDRSNANANFVISNNTFYNHRARSILCKGSRGVISNNIFNLTSLGAIFIATGPGEGDYSTDLMVANNYLENIGASSNNGYGGSISVNLDSTYIPLAGAFINISIVNNTVKGSWGRPLTVYSSANTSVIGNQFVAPFRSNYALMTFQNNAGLIVRDNCAVGNSSGVQFVNPNTTTGIQVCVPPSTFTTSSTSSTSTSSTSSVSDINSNTLQTQSTTKSNETTILSTSTASVLHLSFFLFLLSLF</sequence>
<name>A0A2P6P0M8_9EUKA</name>
<evidence type="ECO:0000313" key="2">
    <source>
        <dbReference type="EMBL" id="PRP89747.1"/>
    </source>
</evidence>
<dbReference type="OrthoDB" id="5317056at2759"/>
<dbReference type="InterPro" id="IPR011050">
    <property type="entry name" value="Pectin_lyase_fold/virulence"/>
</dbReference>
<dbReference type="InterPro" id="IPR012334">
    <property type="entry name" value="Pectin_lyas_fold"/>
</dbReference>
<dbReference type="Proteomes" id="UP000241769">
    <property type="component" value="Unassembled WGS sequence"/>
</dbReference>
<dbReference type="Gene3D" id="2.160.20.10">
    <property type="entry name" value="Single-stranded right-handed beta-helix, Pectin lyase-like"/>
    <property type="match status" value="1"/>
</dbReference>
<gene>
    <name evidence="2" type="ORF">PROFUN_00089</name>
</gene>
<feature type="compositionally biased region" description="Polar residues" evidence="1">
    <location>
        <begin position="682"/>
        <end position="697"/>
    </location>
</feature>
<dbReference type="EMBL" id="MDYQ01000001">
    <property type="protein sequence ID" value="PRP89747.1"/>
    <property type="molecule type" value="Genomic_DNA"/>
</dbReference>
<evidence type="ECO:0000256" key="1">
    <source>
        <dbReference type="SAM" id="MobiDB-lite"/>
    </source>
</evidence>
<dbReference type="InParanoid" id="A0A2P6P0M8"/>
<proteinExistence type="predicted"/>
<comment type="caution">
    <text evidence="2">The sequence shown here is derived from an EMBL/GenBank/DDBJ whole genome shotgun (WGS) entry which is preliminary data.</text>
</comment>
<feature type="region of interest" description="Disordered" evidence="1">
    <location>
        <begin position="663"/>
        <end position="697"/>
    </location>
</feature>